<feature type="domain" description="Aminotransferase class I/classII large" evidence="6">
    <location>
        <begin position="32"/>
        <end position="387"/>
    </location>
</feature>
<name>A0AAQ3WF31_9ENTE</name>
<evidence type="ECO:0000256" key="3">
    <source>
        <dbReference type="ARBA" id="ARBA00022898"/>
    </source>
</evidence>
<dbReference type="InterPro" id="IPR004839">
    <property type="entry name" value="Aminotransferase_I/II_large"/>
</dbReference>
<dbReference type="InterPro" id="IPR015422">
    <property type="entry name" value="PyrdxlP-dep_Trfase_small"/>
</dbReference>
<dbReference type="GO" id="GO:0047804">
    <property type="term" value="F:cysteine-S-conjugate beta-lyase activity"/>
    <property type="evidence" value="ECO:0007669"/>
    <property type="project" value="UniProtKB-EC"/>
</dbReference>
<evidence type="ECO:0000256" key="2">
    <source>
        <dbReference type="ARBA" id="ARBA00012224"/>
    </source>
</evidence>
<dbReference type="Gene3D" id="3.40.640.10">
    <property type="entry name" value="Type I PLP-dependent aspartate aminotransferase-like (Major domain)"/>
    <property type="match status" value="1"/>
</dbReference>
<reference evidence="7" key="2">
    <citation type="submission" date="2024-03" db="EMBL/GenBank/DDBJ databases">
        <title>The Genome Sequence of Enterococcus sp. DIV0205d.</title>
        <authorList>
            <consortium name="The Broad Institute Genomics Platform"/>
            <consortium name="The Broad Institute Microbial Omics Core"/>
            <consortium name="The Broad Institute Genomic Center for Infectious Diseases"/>
            <person name="Earl A."/>
            <person name="Manson A."/>
            <person name="Gilmore M."/>
            <person name="Schwartman J."/>
            <person name="Shea T."/>
            <person name="Abouelleil A."/>
            <person name="Cao P."/>
            <person name="Chapman S."/>
            <person name="Cusick C."/>
            <person name="Young S."/>
            <person name="Neafsey D."/>
            <person name="Nusbaum C."/>
            <person name="Birren B."/>
        </authorList>
    </citation>
    <scope>NUCLEOTIDE SEQUENCE</scope>
    <source>
        <strain evidence="7">7F3_DIV0205</strain>
    </source>
</reference>
<evidence type="ECO:0000259" key="6">
    <source>
        <dbReference type="Pfam" id="PF00155"/>
    </source>
</evidence>
<proteinExistence type="inferred from homology"/>
<dbReference type="RefSeq" id="WP_086315217.1">
    <property type="nucleotide sequence ID" value="NZ_CP147244.1"/>
</dbReference>
<evidence type="ECO:0000256" key="4">
    <source>
        <dbReference type="ARBA" id="ARBA00023239"/>
    </source>
</evidence>
<dbReference type="PANTHER" id="PTHR43525:SF1">
    <property type="entry name" value="PROTEIN MALY"/>
    <property type="match status" value="1"/>
</dbReference>
<organism evidence="7 8">
    <name type="scientific">Candidatus Enterococcus palustris</name>
    <dbReference type="NCBI Taxonomy" id="1834189"/>
    <lineage>
        <taxon>Bacteria</taxon>
        <taxon>Bacillati</taxon>
        <taxon>Bacillota</taxon>
        <taxon>Bacilli</taxon>
        <taxon>Lactobacillales</taxon>
        <taxon>Enterococcaceae</taxon>
        <taxon>Enterococcus</taxon>
    </lineage>
</organism>
<dbReference type="InterPro" id="IPR015424">
    <property type="entry name" value="PyrdxlP-dep_Trfase"/>
</dbReference>
<dbReference type="NCBIfam" id="TIGR04350">
    <property type="entry name" value="C_S_lyase_PatB"/>
    <property type="match status" value="1"/>
</dbReference>
<dbReference type="GO" id="GO:0030170">
    <property type="term" value="F:pyridoxal phosphate binding"/>
    <property type="evidence" value="ECO:0007669"/>
    <property type="project" value="InterPro"/>
</dbReference>
<protein>
    <recommendedName>
        <fullName evidence="2">cysteine-S-conjugate beta-lyase</fullName>
        <ecNumber evidence="2">4.4.1.13</ecNumber>
    </recommendedName>
</protein>
<dbReference type="Pfam" id="PF00155">
    <property type="entry name" value="Aminotran_1_2"/>
    <property type="match status" value="1"/>
</dbReference>
<keyword evidence="3" id="KW-0663">Pyridoxal phosphate</keyword>
<comment type="similarity">
    <text evidence="5">Belongs to the class-II pyridoxal-phosphate-dependent aminotransferase family. MalY/PatB cystathionine beta-lyase subfamily.</text>
</comment>
<dbReference type="InterPro" id="IPR027619">
    <property type="entry name" value="C-S_lyase_PatB-like"/>
</dbReference>
<dbReference type="SUPFAM" id="SSF53383">
    <property type="entry name" value="PLP-dependent transferases"/>
    <property type="match status" value="1"/>
</dbReference>
<dbReference type="InterPro" id="IPR015421">
    <property type="entry name" value="PyrdxlP-dep_Trfase_major"/>
</dbReference>
<dbReference type="Proteomes" id="UP000194948">
    <property type="component" value="Chromosome"/>
</dbReference>
<gene>
    <name evidence="7" type="ORF">A5821_002658</name>
</gene>
<dbReference type="InterPro" id="IPR051798">
    <property type="entry name" value="Class-II_PLP-Dep_Aminotrans"/>
</dbReference>
<reference evidence="7" key="1">
    <citation type="submission" date="2017-05" db="EMBL/GenBank/DDBJ databases">
        <authorList>
            <consortium name="The Broad Institute Genomics Platform"/>
            <consortium name="The Broad Institute Genomic Center for Infectious Diseases"/>
            <person name="Earl A."/>
            <person name="Manson A."/>
            <person name="Schwartman J."/>
            <person name="Gilmore M."/>
            <person name="Abouelleil A."/>
            <person name="Cao P."/>
            <person name="Chapman S."/>
            <person name="Cusick C."/>
            <person name="Shea T."/>
            <person name="Young S."/>
            <person name="Neafsey D."/>
            <person name="Nusbaum C."/>
            <person name="Birren B."/>
        </authorList>
    </citation>
    <scope>NUCLEOTIDE SEQUENCE</scope>
    <source>
        <strain evidence="7">7F3_DIV0205</strain>
    </source>
</reference>
<keyword evidence="8" id="KW-1185">Reference proteome</keyword>
<sequence>MKEKIDFDKIVERTGTFCTQWDYIADRFGQADLLPFTVSDTDFAVPKEILETLQERISHPVFGYTRWNHSSFKESIQKWYRTRFDYLLNPEWIVYSPSVIYSISKLIELKSEIGDHIVIQTPAYDAFFKMIEAHNRTLVETNLLYQNNQYTIDFNDLEIKLKHPDCKIFLLCSPHNPTGRVWTKEELAHIIFLCEKYNVFLVSDEIHMDILRNGQQHTPILKDAKDPNNLALCTSASKTFNTPGLVASYLMIPDFELREKFLMLLKNRDGLSSTSIFGMLSTITAYNQCGAWLDQLNDYVDQNVQLTETFIQAFLPELTVVSSQATYLLWIDCSQLPFSMEEIQKALVYHGKVAIMSGATYGQSGTSFLRLNIGCSKDKLLEGLNRLRKSILFLKTK</sequence>
<evidence type="ECO:0000313" key="8">
    <source>
        <dbReference type="Proteomes" id="UP000194948"/>
    </source>
</evidence>
<accession>A0AAQ3WF31</accession>
<comment type="cofactor">
    <cofactor evidence="1">
        <name>pyridoxal 5'-phosphate</name>
        <dbReference type="ChEBI" id="CHEBI:597326"/>
    </cofactor>
</comment>
<dbReference type="CDD" id="cd00609">
    <property type="entry name" value="AAT_like"/>
    <property type="match status" value="1"/>
</dbReference>
<dbReference type="PANTHER" id="PTHR43525">
    <property type="entry name" value="PROTEIN MALY"/>
    <property type="match status" value="1"/>
</dbReference>
<evidence type="ECO:0000256" key="5">
    <source>
        <dbReference type="ARBA" id="ARBA00037974"/>
    </source>
</evidence>
<evidence type="ECO:0000256" key="1">
    <source>
        <dbReference type="ARBA" id="ARBA00001933"/>
    </source>
</evidence>
<keyword evidence="4" id="KW-0456">Lyase</keyword>
<dbReference type="EMBL" id="CP147244">
    <property type="protein sequence ID" value="WYK01521.1"/>
    <property type="molecule type" value="Genomic_DNA"/>
</dbReference>
<dbReference type="Gene3D" id="3.90.1150.10">
    <property type="entry name" value="Aspartate Aminotransferase, domain 1"/>
    <property type="match status" value="1"/>
</dbReference>
<evidence type="ECO:0000313" key="7">
    <source>
        <dbReference type="EMBL" id="WYK01521.1"/>
    </source>
</evidence>
<dbReference type="EC" id="4.4.1.13" evidence="2"/>
<dbReference type="AlphaFoldDB" id="A0AAQ3WF31"/>